<organism evidence="1 2">
    <name type="scientific">Gemella bergeri ATCC 700627</name>
    <dbReference type="NCBI Taxonomy" id="1321820"/>
    <lineage>
        <taxon>Bacteria</taxon>
        <taxon>Bacillati</taxon>
        <taxon>Bacillota</taxon>
        <taxon>Bacilli</taxon>
        <taxon>Bacillales</taxon>
        <taxon>Gemellaceae</taxon>
        <taxon>Gemella</taxon>
    </lineage>
</organism>
<dbReference type="eggNOG" id="COG3966">
    <property type="taxonomic scope" value="Bacteria"/>
</dbReference>
<sequence>MAKLKAFILAGVLVVLSLTILKCTYVKKIENYYKVEDNRVRYNISAEKYKSYDILTKNITKNTAVLLGSSELTATINEKYHPKNIFNYNDFNIMQIGVGNSQNIIHAATLGSIGNAIPNNKVVMIESIQWFDNKNGIQKDAFVSRISEEHVFNTMNNPKITKKTKEKFINRVIELASNNKEMAKKFESYKRYFIENKGSGITKKFLELDNYITEFKTKYKFYKNNNIENYSLNGTMTPNYNWEELKEHFTTEAKKQTSNNEYTIENSYYNKYIRNKYESLKNISKNTVYDDSPEYKDLDIFISIAKDLGIELRFALFPSNGKWNDYTGITKERRKVAYDNIKRIAKENNIEMFDYSDKEYEKYFLYDTMHLGWRGWIDFERDLYNFAKKN</sequence>
<protein>
    <submittedName>
        <fullName evidence="1">DltD protein</fullName>
    </submittedName>
</protein>
<accession>U2RYS0</accession>
<dbReference type="EMBL" id="AWVP01000044">
    <property type="protein sequence ID" value="ERK58683.1"/>
    <property type="molecule type" value="Genomic_DNA"/>
</dbReference>
<gene>
    <name evidence="1" type="ORF">HMPREF1983_00710</name>
</gene>
<dbReference type="Pfam" id="PF04914">
    <property type="entry name" value="DltD"/>
    <property type="match status" value="1"/>
</dbReference>
<evidence type="ECO:0000313" key="2">
    <source>
        <dbReference type="Proteomes" id="UP000016637"/>
    </source>
</evidence>
<dbReference type="NCBIfam" id="TIGR04092">
    <property type="entry name" value="LTA_DltD"/>
    <property type="match status" value="1"/>
</dbReference>
<keyword evidence="2" id="KW-1185">Reference proteome</keyword>
<dbReference type="HOGENOM" id="CLU_050505_1_0_9"/>
<dbReference type="PANTHER" id="PTHR40039:SF1">
    <property type="entry name" value="PROTEIN DLTD"/>
    <property type="match status" value="1"/>
</dbReference>
<dbReference type="PANTHER" id="PTHR40039">
    <property type="entry name" value="PROTEIN DLTD"/>
    <property type="match status" value="1"/>
</dbReference>
<dbReference type="Proteomes" id="UP000016637">
    <property type="component" value="Unassembled WGS sequence"/>
</dbReference>
<dbReference type="AlphaFoldDB" id="U2RYS0"/>
<reference evidence="1 2" key="1">
    <citation type="submission" date="2013-08" db="EMBL/GenBank/DDBJ databases">
        <authorList>
            <person name="Weinstock G."/>
            <person name="Sodergren E."/>
            <person name="Wylie T."/>
            <person name="Fulton L."/>
            <person name="Fulton R."/>
            <person name="Fronick C."/>
            <person name="O'Laughlin M."/>
            <person name="Godfrey J."/>
            <person name="Miner T."/>
            <person name="Herter B."/>
            <person name="Appelbaum E."/>
            <person name="Cordes M."/>
            <person name="Lek S."/>
            <person name="Wollam A."/>
            <person name="Pepin K.H."/>
            <person name="Palsikar V.B."/>
            <person name="Mitreva M."/>
            <person name="Wilson R.K."/>
        </authorList>
    </citation>
    <scope>NUCLEOTIDE SEQUENCE [LARGE SCALE GENOMIC DNA]</scope>
    <source>
        <strain evidence="1 2">ATCC 700627</strain>
    </source>
</reference>
<dbReference type="SUPFAM" id="SSF52266">
    <property type="entry name" value="SGNH hydrolase"/>
    <property type="match status" value="1"/>
</dbReference>
<dbReference type="InterPro" id="IPR006998">
    <property type="entry name" value="DltD"/>
</dbReference>
<dbReference type="RefSeq" id="WP_021753355.1">
    <property type="nucleotide sequence ID" value="NZ_KI271860.1"/>
</dbReference>
<comment type="caution">
    <text evidence="1">The sequence shown here is derived from an EMBL/GenBank/DDBJ whole genome shotgun (WGS) entry which is preliminary data.</text>
</comment>
<dbReference type="PATRIC" id="fig|1321820.3.peg.694"/>
<name>U2RYS0_9BACL</name>
<proteinExistence type="predicted"/>
<dbReference type="InterPro" id="IPR023896">
    <property type="entry name" value="LTA_DltD"/>
</dbReference>
<evidence type="ECO:0000313" key="1">
    <source>
        <dbReference type="EMBL" id="ERK58683.1"/>
    </source>
</evidence>